<dbReference type="PANTHER" id="PTHR35176:SF6">
    <property type="entry name" value="HEME OXYGENASE HI_0854-RELATED"/>
    <property type="match status" value="1"/>
</dbReference>
<dbReference type="Pfam" id="PF01243">
    <property type="entry name" value="PNPOx_N"/>
    <property type="match status" value="1"/>
</dbReference>
<dbReference type="PANTHER" id="PTHR35176">
    <property type="entry name" value="HEME OXYGENASE HI_0854-RELATED"/>
    <property type="match status" value="1"/>
</dbReference>
<evidence type="ECO:0000313" key="3">
    <source>
        <dbReference type="EMBL" id="GIJ72591.1"/>
    </source>
</evidence>
<feature type="domain" description="Pyridoxamine 5'-phosphate oxidase N-terminal" evidence="2">
    <location>
        <begin position="7"/>
        <end position="127"/>
    </location>
</feature>
<organism evidence="3 4">
    <name type="scientific">Virgisporangium ochraceum</name>
    <dbReference type="NCBI Taxonomy" id="65505"/>
    <lineage>
        <taxon>Bacteria</taxon>
        <taxon>Bacillati</taxon>
        <taxon>Actinomycetota</taxon>
        <taxon>Actinomycetes</taxon>
        <taxon>Micromonosporales</taxon>
        <taxon>Micromonosporaceae</taxon>
        <taxon>Virgisporangium</taxon>
    </lineage>
</organism>
<dbReference type="InterPro" id="IPR052019">
    <property type="entry name" value="F420H2_bilvrd_red/Heme_oxyg"/>
</dbReference>
<dbReference type="Proteomes" id="UP000635606">
    <property type="component" value="Unassembled WGS sequence"/>
</dbReference>
<gene>
    <name evidence="3" type="ORF">Voc01_075080</name>
</gene>
<name>A0A8J4A4J7_9ACTN</name>
<dbReference type="EMBL" id="BOPH01000102">
    <property type="protein sequence ID" value="GIJ72591.1"/>
    <property type="molecule type" value="Genomic_DNA"/>
</dbReference>
<keyword evidence="1" id="KW-0560">Oxidoreductase</keyword>
<evidence type="ECO:0000256" key="1">
    <source>
        <dbReference type="ARBA" id="ARBA00023002"/>
    </source>
</evidence>
<dbReference type="GO" id="GO:0005829">
    <property type="term" value="C:cytosol"/>
    <property type="evidence" value="ECO:0007669"/>
    <property type="project" value="TreeGrafter"/>
</dbReference>
<accession>A0A8J4A4J7</accession>
<reference evidence="3" key="1">
    <citation type="submission" date="2021-01" db="EMBL/GenBank/DDBJ databases">
        <title>Whole genome shotgun sequence of Virgisporangium ochraceum NBRC 16418.</title>
        <authorList>
            <person name="Komaki H."/>
            <person name="Tamura T."/>
        </authorList>
    </citation>
    <scope>NUCLEOTIDE SEQUENCE</scope>
    <source>
        <strain evidence="3">NBRC 16418</strain>
    </source>
</reference>
<comment type="caution">
    <text evidence="3">The sequence shown here is derived from an EMBL/GenBank/DDBJ whole genome shotgun (WGS) entry which is preliminary data.</text>
</comment>
<evidence type="ECO:0000259" key="2">
    <source>
        <dbReference type="Pfam" id="PF01243"/>
    </source>
</evidence>
<evidence type="ECO:0000313" key="4">
    <source>
        <dbReference type="Proteomes" id="UP000635606"/>
    </source>
</evidence>
<dbReference type="InterPro" id="IPR011576">
    <property type="entry name" value="Pyridox_Oxase_N"/>
</dbReference>
<dbReference type="AlphaFoldDB" id="A0A8J4A4J7"/>
<protein>
    <submittedName>
        <fullName evidence="3">PPOX class F420-dependent enzyme</fullName>
    </submittedName>
</protein>
<dbReference type="InterPro" id="IPR019920">
    <property type="entry name" value="F420-binding_dom_put"/>
</dbReference>
<proteinExistence type="predicted"/>
<dbReference type="GO" id="GO:0016627">
    <property type="term" value="F:oxidoreductase activity, acting on the CH-CH group of donors"/>
    <property type="evidence" value="ECO:0007669"/>
    <property type="project" value="TreeGrafter"/>
</dbReference>
<dbReference type="RefSeq" id="WP_203932440.1">
    <property type="nucleotide sequence ID" value="NZ_BOPH01000102.1"/>
</dbReference>
<dbReference type="GO" id="GO:0070967">
    <property type="term" value="F:coenzyme F420 binding"/>
    <property type="evidence" value="ECO:0007669"/>
    <property type="project" value="TreeGrafter"/>
</dbReference>
<keyword evidence="4" id="KW-1185">Reference proteome</keyword>
<dbReference type="NCBIfam" id="TIGR03618">
    <property type="entry name" value="Rv1155_F420"/>
    <property type="match status" value="1"/>
</dbReference>
<dbReference type="InterPro" id="IPR012349">
    <property type="entry name" value="Split_barrel_FMN-bd"/>
</dbReference>
<dbReference type="Gene3D" id="2.30.110.10">
    <property type="entry name" value="Electron Transport, Fmn-binding Protein, Chain A"/>
    <property type="match status" value="1"/>
</dbReference>
<dbReference type="SUPFAM" id="SSF50475">
    <property type="entry name" value="FMN-binding split barrel"/>
    <property type="match status" value="1"/>
</dbReference>
<sequence>MSNEVPDSHTDLLERPLFAHLATVRPDGSPQTQVMWFRWTGDRVQMTHTKTRQKYRNLQNEPRLALSIADPDNPYRFLEIRGVVENIADDDAQASFYQGLQERYGRSYTITDADVRVILTIRPEKVVAHG</sequence>